<feature type="domain" description="C2H2-type" evidence="14">
    <location>
        <begin position="612"/>
        <end position="639"/>
    </location>
</feature>
<dbReference type="FunFam" id="3.30.160.60:FF:000446">
    <property type="entry name" value="Zinc finger protein"/>
    <property type="match status" value="1"/>
</dbReference>
<evidence type="ECO:0008006" key="18">
    <source>
        <dbReference type="Google" id="ProtNLM"/>
    </source>
</evidence>
<dbReference type="STRING" id="37001.A0A1A9W702"/>
<dbReference type="InterPro" id="IPR012934">
    <property type="entry name" value="Znf_AD"/>
</dbReference>
<dbReference type="FunFam" id="3.30.160.60:FF:000218">
    <property type="entry name" value="Zinc finger protein 10"/>
    <property type="match status" value="1"/>
</dbReference>
<evidence type="ECO:0000313" key="17">
    <source>
        <dbReference type="Proteomes" id="UP000091820"/>
    </source>
</evidence>
<dbReference type="SMART" id="SM00355">
    <property type="entry name" value="ZnF_C2H2"/>
    <property type="match status" value="11"/>
</dbReference>
<comment type="subcellular location">
    <subcellularLocation>
        <location evidence="1">Nucleus</location>
    </subcellularLocation>
</comment>
<evidence type="ECO:0000313" key="16">
    <source>
        <dbReference type="EnsemblMetazoa" id="GBRI008461-PA"/>
    </source>
</evidence>
<dbReference type="GO" id="GO:0003677">
    <property type="term" value="F:DNA binding"/>
    <property type="evidence" value="ECO:0007669"/>
    <property type="project" value="UniProtKB-KW"/>
</dbReference>
<dbReference type="GO" id="GO:0008270">
    <property type="term" value="F:zinc ion binding"/>
    <property type="evidence" value="ECO:0007669"/>
    <property type="project" value="UniProtKB-UniRule"/>
</dbReference>
<dbReference type="SUPFAM" id="SSF57716">
    <property type="entry name" value="Glucocorticoid receptor-like (DNA-binding domain)"/>
    <property type="match status" value="1"/>
</dbReference>
<dbReference type="PANTHER" id="PTHR24394">
    <property type="entry name" value="ZINC FINGER PROTEIN"/>
    <property type="match status" value="1"/>
</dbReference>
<feature type="binding site" evidence="12">
    <location>
        <position position="10"/>
    </location>
    <ligand>
        <name>Zn(2+)</name>
        <dbReference type="ChEBI" id="CHEBI:29105"/>
    </ligand>
</feature>
<dbReference type="GO" id="GO:0000981">
    <property type="term" value="F:DNA-binding transcription factor activity, RNA polymerase II-specific"/>
    <property type="evidence" value="ECO:0007669"/>
    <property type="project" value="TreeGrafter"/>
</dbReference>
<feature type="binding site" evidence="12">
    <location>
        <position position="57"/>
    </location>
    <ligand>
        <name>Zn(2+)</name>
        <dbReference type="ChEBI" id="CHEBI:29105"/>
    </ligand>
</feature>
<evidence type="ECO:0000256" key="6">
    <source>
        <dbReference type="ARBA" id="ARBA00022833"/>
    </source>
</evidence>
<dbReference type="FunFam" id="3.30.160.60:FF:002343">
    <property type="entry name" value="Zinc finger protein 33A"/>
    <property type="match status" value="1"/>
</dbReference>
<feature type="compositionally biased region" description="Basic and acidic residues" evidence="13">
    <location>
        <begin position="304"/>
        <end position="323"/>
    </location>
</feature>
<evidence type="ECO:0000256" key="13">
    <source>
        <dbReference type="SAM" id="MobiDB-lite"/>
    </source>
</evidence>
<keyword evidence="5 11" id="KW-0863">Zinc-finger</keyword>
<feature type="binding site" evidence="12">
    <location>
        <position position="7"/>
    </location>
    <ligand>
        <name>Zn(2+)</name>
        <dbReference type="ChEBI" id="CHEBI:29105"/>
    </ligand>
</feature>
<feature type="domain" description="C2H2-type" evidence="14">
    <location>
        <begin position="556"/>
        <end position="583"/>
    </location>
</feature>
<feature type="domain" description="C2H2-type" evidence="14">
    <location>
        <begin position="473"/>
        <end position="500"/>
    </location>
</feature>
<feature type="domain" description="C2H2-type" evidence="14">
    <location>
        <begin position="640"/>
        <end position="667"/>
    </location>
</feature>
<evidence type="ECO:0000259" key="14">
    <source>
        <dbReference type="PROSITE" id="PS50157"/>
    </source>
</evidence>
<dbReference type="AlphaFoldDB" id="A0A1A9W702"/>
<dbReference type="Proteomes" id="UP000091820">
    <property type="component" value="Unassembled WGS sequence"/>
</dbReference>
<evidence type="ECO:0000256" key="10">
    <source>
        <dbReference type="ARBA" id="ARBA00023242"/>
    </source>
</evidence>
<organism evidence="16 17">
    <name type="scientific">Glossina brevipalpis</name>
    <dbReference type="NCBI Taxonomy" id="37001"/>
    <lineage>
        <taxon>Eukaryota</taxon>
        <taxon>Metazoa</taxon>
        <taxon>Ecdysozoa</taxon>
        <taxon>Arthropoda</taxon>
        <taxon>Hexapoda</taxon>
        <taxon>Insecta</taxon>
        <taxon>Pterygota</taxon>
        <taxon>Neoptera</taxon>
        <taxon>Endopterygota</taxon>
        <taxon>Diptera</taxon>
        <taxon>Brachycera</taxon>
        <taxon>Muscomorpha</taxon>
        <taxon>Hippoboscoidea</taxon>
        <taxon>Glossinidae</taxon>
        <taxon>Glossina</taxon>
    </lineage>
</organism>
<dbReference type="PROSITE" id="PS50157">
    <property type="entry name" value="ZINC_FINGER_C2H2_2"/>
    <property type="match status" value="8"/>
</dbReference>
<sequence length="786" mass="90112">MDIEKICRTCLTLSGPLLSIYDGGKNGSGCLADMLREFTKTKPQSNDNLPERVCLSCISEINRCYSFKLKCENSSKTLEQLIPNALKCLPVVTGRKVVHYEKAVQTNKKEVVSTYVQTFEERSALLTDKEIQTEIEDPSIVTMQNFKFDNAKQIRRSPESPNACIANRKRSTDFKLEESVQISSNQKNPEKICNRMCFDNNLEDASFKPSEMNREEAFILLNNNSAEDNKFYIRNEADNIGAQDSINVVLSNHFEFYDDENELEEENQTEEYDYTCGDVDIPDINCETDQLSAAKDIMCKIDKSFDDSPSDEDSHGRDKEKAENSSGSQLSEKESELATIISSNRIDSNREEYRCPYCIMTFVSLKTLRRHLSKRHNLDLEPSQIIVEKKAKKSLKTIEELIDESLSNEQDIVIKGNVLKPRLMPRDRVSTPKVVETTLTSFQYFCDYCKAGFALRKTLTLHMNQNLCTSNNFKCDNCGKIFLTEKNLEAHIATHTNEQTCLECKKTCGSIEELSAHMIDEHNRNPRNQCNVCKKVFTMKTSLMDHMRIHSGEKPFLCTICGKSFRQNSNLRQHLMRHTNEKNFKCDVCLNAYVTKAELFSHKRSHTGDHPFNCEICGSRFTSSSSLQKHRRKHTGERPYACEFCPMRFTALNILKNHRRTHTGEKPFKCEHCNKSFSQKGDCQMHQRTHGEKDFSCVCGAKFSKSSNLRYHRRRQHCPSTDGDATSEQDVIDETEMQITLMEDEDGDELITISAKEEGKAINEHRIEISTQNEEELLDIAMEAIC</sequence>
<dbReference type="VEuPathDB" id="VectorBase:GBRI008461"/>
<dbReference type="GO" id="GO:0005634">
    <property type="term" value="C:nucleus"/>
    <property type="evidence" value="ECO:0007669"/>
    <property type="project" value="UniProtKB-SubCell"/>
</dbReference>
<dbReference type="Pfam" id="PF13912">
    <property type="entry name" value="zf-C2H2_6"/>
    <property type="match status" value="2"/>
</dbReference>
<feature type="domain" description="C2H2-type" evidence="14">
    <location>
        <begin position="668"/>
        <end position="695"/>
    </location>
</feature>
<dbReference type="PROSITE" id="PS51915">
    <property type="entry name" value="ZAD"/>
    <property type="match status" value="1"/>
</dbReference>
<feature type="domain" description="C2H2-type" evidence="14">
    <location>
        <begin position="528"/>
        <end position="555"/>
    </location>
</feature>
<keyword evidence="10" id="KW-0539">Nucleus</keyword>
<evidence type="ECO:0000256" key="12">
    <source>
        <dbReference type="PROSITE-ProRule" id="PRU01263"/>
    </source>
</evidence>
<evidence type="ECO:0000256" key="5">
    <source>
        <dbReference type="ARBA" id="ARBA00022771"/>
    </source>
</evidence>
<dbReference type="Pfam" id="PF07776">
    <property type="entry name" value="zf-AD"/>
    <property type="match status" value="1"/>
</dbReference>
<protein>
    <recommendedName>
        <fullName evidence="18">Protein krueppel</fullName>
    </recommendedName>
</protein>
<keyword evidence="7" id="KW-0805">Transcription regulation</keyword>
<name>A0A1A9W702_9MUSC</name>
<keyword evidence="4" id="KW-0677">Repeat</keyword>
<dbReference type="InterPro" id="IPR013087">
    <property type="entry name" value="Znf_C2H2_type"/>
</dbReference>
<keyword evidence="6 12" id="KW-0862">Zinc</keyword>
<evidence type="ECO:0000256" key="1">
    <source>
        <dbReference type="ARBA" id="ARBA00004123"/>
    </source>
</evidence>
<dbReference type="InterPro" id="IPR036236">
    <property type="entry name" value="Znf_C2H2_sf"/>
</dbReference>
<dbReference type="SUPFAM" id="SSF57667">
    <property type="entry name" value="beta-beta-alpha zinc fingers"/>
    <property type="match status" value="5"/>
</dbReference>
<proteinExistence type="inferred from homology"/>
<dbReference type="SMART" id="SM00868">
    <property type="entry name" value="zf-AD"/>
    <property type="match status" value="1"/>
</dbReference>
<evidence type="ECO:0000256" key="7">
    <source>
        <dbReference type="ARBA" id="ARBA00023015"/>
    </source>
</evidence>
<dbReference type="Pfam" id="PF00096">
    <property type="entry name" value="zf-C2H2"/>
    <property type="match status" value="5"/>
</dbReference>
<feature type="domain" description="C2H2-type" evidence="14">
    <location>
        <begin position="584"/>
        <end position="611"/>
    </location>
</feature>
<feature type="binding site" evidence="12">
    <location>
        <position position="54"/>
    </location>
    <ligand>
        <name>Zn(2+)</name>
        <dbReference type="ChEBI" id="CHEBI:29105"/>
    </ligand>
</feature>
<evidence type="ECO:0000256" key="4">
    <source>
        <dbReference type="ARBA" id="ARBA00022737"/>
    </source>
</evidence>
<feature type="domain" description="C2H2-type" evidence="14">
    <location>
        <begin position="353"/>
        <end position="381"/>
    </location>
</feature>
<keyword evidence="3 12" id="KW-0479">Metal-binding</keyword>
<reference evidence="17" key="1">
    <citation type="submission" date="2014-03" db="EMBL/GenBank/DDBJ databases">
        <authorList>
            <person name="Aksoy S."/>
            <person name="Warren W."/>
            <person name="Wilson R.K."/>
        </authorList>
    </citation>
    <scope>NUCLEOTIDE SEQUENCE [LARGE SCALE GENOMIC DNA]</scope>
    <source>
        <strain evidence="17">IAEA</strain>
    </source>
</reference>
<accession>A0A1A9W702</accession>
<evidence type="ECO:0000256" key="9">
    <source>
        <dbReference type="ARBA" id="ARBA00023163"/>
    </source>
</evidence>
<dbReference type="EnsemblMetazoa" id="GBRI008461-RA">
    <property type="protein sequence ID" value="GBRI008461-PA"/>
    <property type="gene ID" value="GBRI008461"/>
</dbReference>
<evidence type="ECO:0000256" key="11">
    <source>
        <dbReference type="PROSITE-ProRule" id="PRU00042"/>
    </source>
</evidence>
<evidence type="ECO:0000256" key="8">
    <source>
        <dbReference type="ARBA" id="ARBA00023125"/>
    </source>
</evidence>
<dbReference type="FunFam" id="3.30.160.60:FF:001480">
    <property type="entry name" value="Si:cabz01071911.3"/>
    <property type="match status" value="1"/>
</dbReference>
<dbReference type="Gene3D" id="3.30.160.60">
    <property type="entry name" value="Classic Zinc Finger"/>
    <property type="match status" value="7"/>
</dbReference>
<dbReference type="PANTHER" id="PTHR24394:SF29">
    <property type="entry name" value="MYONEURIN"/>
    <property type="match status" value="1"/>
</dbReference>
<feature type="region of interest" description="Disordered" evidence="13">
    <location>
        <begin position="304"/>
        <end position="336"/>
    </location>
</feature>
<evidence type="ECO:0000259" key="15">
    <source>
        <dbReference type="PROSITE" id="PS51915"/>
    </source>
</evidence>
<keyword evidence="9" id="KW-0804">Transcription</keyword>
<dbReference type="PROSITE" id="PS00028">
    <property type="entry name" value="ZINC_FINGER_C2H2_1"/>
    <property type="match status" value="8"/>
</dbReference>
<dbReference type="Gene3D" id="3.40.1800.20">
    <property type="match status" value="1"/>
</dbReference>
<evidence type="ECO:0000256" key="2">
    <source>
        <dbReference type="ARBA" id="ARBA00006991"/>
    </source>
</evidence>
<keyword evidence="8" id="KW-0238">DNA-binding</keyword>
<evidence type="ECO:0000256" key="3">
    <source>
        <dbReference type="ARBA" id="ARBA00022723"/>
    </source>
</evidence>
<feature type="domain" description="ZAD" evidence="15">
    <location>
        <begin position="5"/>
        <end position="81"/>
    </location>
</feature>
<reference evidence="16" key="2">
    <citation type="submission" date="2020-05" db="UniProtKB">
        <authorList>
            <consortium name="EnsemblMetazoa"/>
        </authorList>
    </citation>
    <scope>IDENTIFICATION</scope>
    <source>
        <strain evidence="16">IAEA</strain>
    </source>
</reference>
<comment type="similarity">
    <text evidence="2">Belongs to the krueppel C2H2-type zinc-finger protein family.</text>
</comment>
<keyword evidence="17" id="KW-1185">Reference proteome</keyword>